<reference evidence="2" key="2">
    <citation type="journal article" date="2024" name="Antonie Van Leeuwenhoek">
        <title>Roseihalotalea indica gen. nov., sp. nov., a halophilic Bacteroidetes from mesopelagic Southwest Indian Ocean with higher carbohydrate metabolic potential.</title>
        <authorList>
            <person name="Chen B."/>
            <person name="Zhang M."/>
            <person name="Lin D."/>
            <person name="Ye J."/>
            <person name="Tang K."/>
        </authorList>
    </citation>
    <scope>NUCLEOTIDE SEQUENCE</scope>
    <source>
        <strain evidence="2">TK19036</strain>
    </source>
</reference>
<dbReference type="EMBL" id="CP120682">
    <property type="protein sequence ID" value="WKN38155.1"/>
    <property type="molecule type" value="Genomic_DNA"/>
</dbReference>
<feature type="transmembrane region" description="Helical" evidence="1">
    <location>
        <begin position="103"/>
        <end position="119"/>
    </location>
</feature>
<reference evidence="2" key="1">
    <citation type="journal article" date="2023" name="Comput. Struct. Biotechnol. J.">
        <title>Discovery of a novel marine Bacteroidetes with a rich repertoire of carbohydrate-active enzymes.</title>
        <authorList>
            <person name="Chen B."/>
            <person name="Liu G."/>
            <person name="Chen Q."/>
            <person name="Wang H."/>
            <person name="Liu L."/>
            <person name="Tang K."/>
        </authorList>
    </citation>
    <scope>NUCLEOTIDE SEQUENCE</scope>
    <source>
        <strain evidence="2">TK19036</strain>
    </source>
</reference>
<keyword evidence="1" id="KW-0812">Transmembrane</keyword>
<protein>
    <submittedName>
        <fullName evidence="2">Uncharacterized protein</fullName>
    </submittedName>
</protein>
<feature type="transmembrane region" description="Helical" evidence="1">
    <location>
        <begin position="21"/>
        <end position="41"/>
    </location>
</feature>
<sequence length="174" mass="20297">MSASNKKYLQNAYDYFHILNIVFYILIALPLVGFCYAYLQYEAQGGLLPTEQFSIVHIAIILGTVLSLAFAFWWYRRSMQQVDNEWPFQQKLQFFYHRIREKYALFMVANSLAALGLYLTGEQLFAAVYTIALIAFSIHRPTPRRVVNDLQLSKPEQNRLISSQPYNQPTEPEE</sequence>
<keyword evidence="1" id="KW-1133">Transmembrane helix</keyword>
<dbReference type="AlphaFoldDB" id="A0AA49JHF1"/>
<evidence type="ECO:0000256" key="1">
    <source>
        <dbReference type="SAM" id="Phobius"/>
    </source>
</evidence>
<accession>A0AA49JHF1</accession>
<feature type="transmembrane region" description="Helical" evidence="1">
    <location>
        <begin position="53"/>
        <end position="75"/>
    </location>
</feature>
<gene>
    <name evidence="2" type="ORF">K4G66_05505</name>
</gene>
<name>A0AA49JHF1_9BACT</name>
<keyword evidence="1" id="KW-0472">Membrane</keyword>
<organism evidence="2">
    <name type="scientific">Roseihalotalea indica</name>
    <dbReference type="NCBI Taxonomy" id="2867963"/>
    <lineage>
        <taxon>Bacteria</taxon>
        <taxon>Pseudomonadati</taxon>
        <taxon>Bacteroidota</taxon>
        <taxon>Cytophagia</taxon>
        <taxon>Cytophagales</taxon>
        <taxon>Catalimonadaceae</taxon>
        <taxon>Roseihalotalea</taxon>
    </lineage>
</organism>
<proteinExistence type="predicted"/>
<evidence type="ECO:0000313" key="2">
    <source>
        <dbReference type="EMBL" id="WKN38155.1"/>
    </source>
</evidence>